<reference evidence="17" key="1">
    <citation type="journal article" date="2023" name="Mol. Phylogenet. Evol.">
        <title>Genome-scale phylogeny and comparative genomics of the fungal order Sordariales.</title>
        <authorList>
            <person name="Hensen N."/>
            <person name="Bonometti L."/>
            <person name="Westerberg I."/>
            <person name="Brannstrom I.O."/>
            <person name="Guillou S."/>
            <person name="Cros-Aarteil S."/>
            <person name="Calhoun S."/>
            <person name="Haridas S."/>
            <person name="Kuo A."/>
            <person name="Mondo S."/>
            <person name="Pangilinan J."/>
            <person name="Riley R."/>
            <person name="LaButti K."/>
            <person name="Andreopoulos B."/>
            <person name="Lipzen A."/>
            <person name="Chen C."/>
            <person name="Yan M."/>
            <person name="Daum C."/>
            <person name="Ng V."/>
            <person name="Clum A."/>
            <person name="Steindorff A."/>
            <person name="Ohm R.A."/>
            <person name="Martin F."/>
            <person name="Silar P."/>
            <person name="Natvig D.O."/>
            <person name="Lalanne C."/>
            <person name="Gautier V."/>
            <person name="Ament-Velasquez S.L."/>
            <person name="Kruys A."/>
            <person name="Hutchinson M.I."/>
            <person name="Powell A.J."/>
            <person name="Barry K."/>
            <person name="Miller A.N."/>
            <person name="Grigoriev I.V."/>
            <person name="Debuchy R."/>
            <person name="Gladieux P."/>
            <person name="Hiltunen Thoren M."/>
            <person name="Johannesson H."/>
        </authorList>
    </citation>
    <scope>NUCLEOTIDE SEQUENCE</scope>
    <source>
        <strain evidence="17">CBS 532.94</strain>
    </source>
</reference>
<evidence type="ECO:0000256" key="10">
    <source>
        <dbReference type="ARBA" id="ARBA00023157"/>
    </source>
</evidence>
<accession>A0AAN7C930</accession>
<dbReference type="EMBL" id="MU860151">
    <property type="protein sequence ID" value="KAK4237176.1"/>
    <property type="molecule type" value="Genomic_DNA"/>
</dbReference>
<keyword evidence="18" id="KW-1185">Reference proteome</keyword>
<comment type="catalytic activity">
    <reaction evidence="1">
        <text>4 hydroquinone + O2 = 4 benzosemiquinone + 2 H2O</text>
        <dbReference type="Rhea" id="RHEA:11276"/>
        <dbReference type="ChEBI" id="CHEBI:15377"/>
        <dbReference type="ChEBI" id="CHEBI:15379"/>
        <dbReference type="ChEBI" id="CHEBI:17594"/>
        <dbReference type="ChEBI" id="CHEBI:17977"/>
        <dbReference type="EC" id="1.10.3.2"/>
    </reaction>
</comment>
<evidence type="ECO:0000256" key="11">
    <source>
        <dbReference type="ARBA" id="ARBA00023180"/>
    </source>
</evidence>
<keyword evidence="6" id="KW-0479">Metal-binding</keyword>
<dbReference type="PROSITE" id="PS00080">
    <property type="entry name" value="MULTICOPPER_OXIDASE2"/>
    <property type="match status" value="1"/>
</dbReference>
<dbReference type="AlphaFoldDB" id="A0AAN7C930"/>
<dbReference type="Pfam" id="PF07731">
    <property type="entry name" value="Cu-oxidase_2"/>
    <property type="match status" value="1"/>
</dbReference>
<feature type="domain" description="Plastocyanin-like" evidence="16">
    <location>
        <begin position="96"/>
        <end position="210"/>
    </location>
</feature>
<dbReference type="GO" id="GO:0052716">
    <property type="term" value="F:hydroquinone:oxygen oxidoreductase activity"/>
    <property type="evidence" value="ECO:0007669"/>
    <property type="project" value="UniProtKB-EC"/>
</dbReference>
<evidence type="ECO:0000256" key="1">
    <source>
        <dbReference type="ARBA" id="ARBA00000349"/>
    </source>
</evidence>
<dbReference type="EC" id="1.10.3.2" evidence="5"/>
<evidence type="ECO:0000256" key="2">
    <source>
        <dbReference type="ARBA" id="ARBA00001935"/>
    </source>
</evidence>
<dbReference type="Pfam" id="PF00394">
    <property type="entry name" value="Cu-oxidase"/>
    <property type="match status" value="1"/>
</dbReference>
<evidence type="ECO:0000256" key="6">
    <source>
        <dbReference type="ARBA" id="ARBA00022723"/>
    </source>
</evidence>
<evidence type="ECO:0000259" key="15">
    <source>
        <dbReference type="Pfam" id="PF07731"/>
    </source>
</evidence>
<evidence type="ECO:0000256" key="4">
    <source>
        <dbReference type="ARBA" id="ARBA00010609"/>
    </source>
</evidence>
<dbReference type="FunFam" id="2.60.40.420:FF:000021">
    <property type="entry name" value="Extracellular dihydrogeodin oxidase/laccase"/>
    <property type="match status" value="1"/>
</dbReference>
<dbReference type="SUPFAM" id="SSF49503">
    <property type="entry name" value="Cupredoxins"/>
    <property type="match status" value="3"/>
</dbReference>
<dbReference type="PROSITE" id="PS00079">
    <property type="entry name" value="MULTICOPPER_OXIDASE1"/>
    <property type="match status" value="1"/>
</dbReference>
<dbReference type="Pfam" id="PF07732">
    <property type="entry name" value="Cu-oxidase_3"/>
    <property type="match status" value="1"/>
</dbReference>
<evidence type="ECO:0000256" key="5">
    <source>
        <dbReference type="ARBA" id="ARBA00012297"/>
    </source>
</evidence>
<comment type="function">
    <text evidence="3">Lignin degradation and detoxification of lignin-derived products.</text>
</comment>
<dbReference type="CDD" id="cd13901">
    <property type="entry name" value="CuRO_3_MaLCC_like"/>
    <property type="match status" value="1"/>
</dbReference>
<keyword evidence="9" id="KW-0186">Copper</keyword>
<evidence type="ECO:0000313" key="17">
    <source>
        <dbReference type="EMBL" id="KAK4237176.1"/>
    </source>
</evidence>
<dbReference type="Gene3D" id="2.60.40.420">
    <property type="entry name" value="Cupredoxins - blue copper proteins"/>
    <property type="match status" value="3"/>
</dbReference>
<comment type="cofactor">
    <cofactor evidence="2">
        <name>Cu cation</name>
        <dbReference type="ChEBI" id="CHEBI:23378"/>
    </cofactor>
</comment>
<evidence type="ECO:0000256" key="7">
    <source>
        <dbReference type="ARBA" id="ARBA00022729"/>
    </source>
</evidence>
<dbReference type="InterPro" id="IPR002355">
    <property type="entry name" value="Cu_oxidase_Cu_BS"/>
</dbReference>
<comment type="similarity">
    <text evidence="4">Belongs to the multicopper oxidase family.</text>
</comment>
<dbReference type="InterPro" id="IPR011707">
    <property type="entry name" value="Cu-oxidase-like_N"/>
</dbReference>
<keyword evidence="8" id="KW-0560">Oxidoreductase</keyword>
<evidence type="ECO:0000256" key="9">
    <source>
        <dbReference type="ARBA" id="ARBA00023008"/>
    </source>
</evidence>
<evidence type="ECO:0000259" key="14">
    <source>
        <dbReference type="Pfam" id="PF00394"/>
    </source>
</evidence>
<dbReference type="PANTHER" id="PTHR11709:SF87">
    <property type="entry name" value="LACCASE"/>
    <property type="match status" value="1"/>
</dbReference>
<evidence type="ECO:0000256" key="8">
    <source>
        <dbReference type="ARBA" id="ARBA00023002"/>
    </source>
</evidence>
<dbReference type="FunFam" id="2.60.40.420:FF:000078">
    <property type="entry name" value="Laccase-1"/>
    <property type="match status" value="1"/>
</dbReference>
<evidence type="ECO:0000313" key="18">
    <source>
        <dbReference type="Proteomes" id="UP001303760"/>
    </source>
</evidence>
<comment type="caution">
    <text evidence="17">The sequence shown here is derived from an EMBL/GenBank/DDBJ whole genome shotgun (WGS) entry which is preliminary data.</text>
</comment>
<keyword evidence="11" id="KW-0325">Glycoprotein</keyword>
<dbReference type="Proteomes" id="UP001303760">
    <property type="component" value="Unassembled WGS sequence"/>
</dbReference>
<dbReference type="CDD" id="cd13854">
    <property type="entry name" value="CuRO_1_MaLCC_like"/>
    <property type="match status" value="1"/>
</dbReference>
<reference evidence="17" key="2">
    <citation type="submission" date="2023-05" db="EMBL/GenBank/DDBJ databases">
        <authorList>
            <consortium name="Lawrence Berkeley National Laboratory"/>
            <person name="Steindorff A."/>
            <person name="Hensen N."/>
            <person name="Bonometti L."/>
            <person name="Westerberg I."/>
            <person name="Brannstrom I.O."/>
            <person name="Guillou S."/>
            <person name="Cros-Aarteil S."/>
            <person name="Calhoun S."/>
            <person name="Haridas S."/>
            <person name="Kuo A."/>
            <person name="Mondo S."/>
            <person name="Pangilinan J."/>
            <person name="Riley R."/>
            <person name="Labutti K."/>
            <person name="Andreopoulos B."/>
            <person name="Lipzen A."/>
            <person name="Chen C."/>
            <person name="Yanf M."/>
            <person name="Daum C."/>
            <person name="Ng V."/>
            <person name="Clum A."/>
            <person name="Ohm R."/>
            <person name="Martin F."/>
            <person name="Silar P."/>
            <person name="Natvig D."/>
            <person name="Lalanne C."/>
            <person name="Gautier V."/>
            <person name="Ament-Velasquez S.L."/>
            <person name="Kruys A."/>
            <person name="Hutchinson M.I."/>
            <person name="Powell A.J."/>
            <person name="Barry K."/>
            <person name="Miller A.N."/>
            <person name="Grigoriev I.V."/>
            <person name="Debuchy R."/>
            <person name="Gladieux P."/>
            <person name="Thoren M.H."/>
            <person name="Johannesson H."/>
        </authorList>
    </citation>
    <scope>NUCLEOTIDE SEQUENCE</scope>
    <source>
        <strain evidence="17">CBS 532.94</strain>
    </source>
</reference>
<evidence type="ECO:0000259" key="16">
    <source>
        <dbReference type="Pfam" id="PF07732"/>
    </source>
</evidence>
<dbReference type="InterPro" id="IPR045087">
    <property type="entry name" value="Cu-oxidase_fam"/>
</dbReference>
<keyword evidence="12" id="KW-0439">Lignin degradation</keyword>
<dbReference type="InterPro" id="IPR008972">
    <property type="entry name" value="Cupredoxin"/>
</dbReference>
<dbReference type="GO" id="GO:0005507">
    <property type="term" value="F:copper ion binding"/>
    <property type="evidence" value="ECO:0007669"/>
    <property type="project" value="InterPro"/>
</dbReference>
<feature type="signal peptide" evidence="13">
    <location>
        <begin position="1"/>
        <end position="21"/>
    </location>
</feature>
<dbReference type="PANTHER" id="PTHR11709">
    <property type="entry name" value="MULTI-COPPER OXIDASE"/>
    <property type="match status" value="1"/>
</dbReference>
<keyword evidence="10" id="KW-1015">Disulfide bond</keyword>
<protein>
    <recommendedName>
        <fullName evidence="5">laccase</fullName>
        <ecNumber evidence="5">1.10.3.2</ecNumber>
    </recommendedName>
</protein>
<feature type="chain" id="PRO_5042849463" description="laccase" evidence="13">
    <location>
        <begin position="22"/>
        <end position="624"/>
    </location>
</feature>
<feature type="domain" description="Plastocyanin-like" evidence="15">
    <location>
        <begin position="444"/>
        <end position="572"/>
    </location>
</feature>
<sequence length="624" mass="68692">MRSFFGAVALVMGILAPSVIAAPPITPAQRDLLVPLEQRQGSALRPRQTSCNTPSNRACWSDGFDINTDYETSTPDTGFTREYTLTLTEADNWQGPDGVVKEKVMLVNGMSARAWGWPTIFADWGDTIEVTVINNLETNGTSIHWHGIRQLNTVHHDGVNGITECPIPPNGGTRVYRFRAQQYGTTWYHSHFSAQYGNGVVGTIQINGPASLPYDIDLGVFPITDYYYRTADELVEFTKNNGAPFADNVLFNGTNVHPTTGAGSYANVTLTPGRRHRLRLINTSTENHFQLSLVNHSMTIIAADLVPVEALTVDSLFIGVGQRYDVVIDASQTPGNYWFNATFGGGNFCGGSNNPTPAAIFHYEGAPGGLPTDTGVVPADHQCLDNISLTPVVERNAPVNNFEKTPGNTLDVHLDTTGTPLFVWKVNGSAINVDWGKPVLDYVITGNTSYPPSNNLVQVDEADAWTYWLIENDPDGGFALPHPMHLHGHDFLVLGRSPDVPPATQQRFVFDPAVDLPRLKGNNPVRRDVAMLPAKGWLLLAFRTDNPGAWLFHCHIAWHVSGGLSVTFLERAEDMRSRFSDADKDDFNRVCGEWNAYAPSAPPKTDSGLKIRHPWVEKSEWMVR</sequence>
<evidence type="ECO:0000256" key="3">
    <source>
        <dbReference type="ARBA" id="ARBA00002075"/>
    </source>
</evidence>
<name>A0AAN7C930_9PEZI</name>
<gene>
    <name evidence="17" type="ORF">C8A03DRAFT_16241</name>
</gene>
<dbReference type="InterPro" id="IPR011706">
    <property type="entry name" value="Cu-oxidase_C"/>
</dbReference>
<dbReference type="InterPro" id="IPR033138">
    <property type="entry name" value="Cu_oxidase_CS"/>
</dbReference>
<dbReference type="FunFam" id="2.60.40.420:FF:000046">
    <property type="entry name" value="Multicopper oxidase"/>
    <property type="match status" value="1"/>
</dbReference>
<dbReference type="GO" id="GO:0046274">
    <property type="term" value="P:lignin catabolic process"/>
    <property type="evidence" value="ECO:0007669"/>
    <property type="project" value="UniProtKB-KW"/>
</dbReference>
<keyword evidence="7 13" id="KW-0732">Signal</keyword>
<feature type="domain" description="Plastocyanin-like" evidence="14">
    <location>
        <begin position="220"/>
        <end position="366"/>
    </location>
</feature>
<dbReference type="InterPro" id="IPR001117">
    <property type="entry name" value="Cu-oxidase_2nd"/>
</dbReference>
<organism evidence="17 18">
    <name type="scientific">Achaetomium macrosporum</name>
    <dbReference type="NCBI Taxonomy" id="79813"/>
    <lineage>
        <taxon>Eukaryota</taxon>
        <taxon>Fungi</taxon>
        <taxon>Dikarya</taxon>
        <taxon>Ascomycota</taxon>
        <taxon>Pezizomycotina</taxon>
        <taxon>Sordariomycetes</taxon>
        <taxon>Sordariomycetidae</taxon>
        <taxon>Sordariales</taxon>
        <taxon>Chaetomiaceae</taxon>
        <taxon>Achaetomium</taxon>
    </lineage>
</organism>
<evidence type="ECO:0000256" key="12">
    <source>
        <dbReference type="ARBA" id="ARBA00023185"/>
    </source>
</evidence>
<dbReference type="CDD" id="cd13880">
    <property type="entry name" value="CuRO_2_MaLCC_like"/>
    <property type="match status" value="1"/>
</dbReference>
<evidence type="ECO:0000256" key="13">
    <source>
        <dbReference type="SAM" id="SignalP"/>
    </source>
</evidence>
<proteinExistence type="inferred from homology"/>